<gene>
    <name evidence="2" type="ORF">GCM10018781_50270</name>
</gene>
<dbReference type="Gene3D" id="3.30.1310.10">
    <property type="entry name" value="Nucleoid-associated protein YbaB-like domain"/>
    <property type="match status" value="1"/>
</dbReference>
<dbReference type="AlphaFoldDB" id="A0A919G4U5"/>
<dbReference type="InterPro" id="IPR036894">
    <property type="entry name" value="YbaB-like_sf"/>
</dbReference>
<protein>
    <submittedName>
        <fullName evidence="2">Uncharacterized protein</fullName>
    </submittedName>
</protein>
<reference evidence="2" key="2">
    <citation type="submission" date="2020-09" db="EMBL/GenBank/DDBJ databases">
        <authorList>
            <person name="Sun Q."/>
            <person name="Ohkuma M."/>
        </authorList>
    </citation>
    <scope>NUCLEOTIDE SEQUENCE</scope>
    <source>
        <strain evidence="2">JCM 4646</strain>
    </source>
</reference>
<evidence type="ECO:0000313" key="2">
    <source>
        <dbReference type="EMBL" id="GHH77220.1"/>
    </source>
</evidence>
<evidence type="ECO:0000256" key="1">
    <source>
        <dbReference type="SAM" id="Coils"/>
    </source>
</evidence>
<dbReference type="Pfam" id="PF02575">
    <property type="entry name" value="YbaB_DNA_bd"/>
    <property type="match status" value="1"/>
</dbReference>
<dbReference type="Proteomes" id="UP000617734">
    <property type="component" value="Unassembled WGS sequence"/>
</dbReference>
<organism evidence="2 3">
    <name type="scientific">Kitasatospora indigofera</name>
    <dbReference type="NCBI Taxonomy" id="67307"/>
    <lineage>
        <taxon>Bacteria</taxon>
        <taxon>Bacillati</taxon>
        <taxon>Actinomycetota</taxon>
        <taxon>Actinomycetes</taxon>
        <taxon>Kitasatosporales</taxon>
        <taxon>Streptomycetaceae</taxon>
        <taxon>Kitasatospora</taxon>
    </lineage>
</organism>
<dbReference type="GO" id="GO:0003677">
    <property type="term" value="F:DNA binding"/>
    <property type="evidence" value="ECO:0007669"/>
    <property type="project" value="InterPro"/>
</dbReference>
<name>A0A919G4U5_9ACTN</name>
<comment type="caution">
    <text evidence="2">The sequence shown here is derived from an EMBL/GenBank/DDBJ whole genome shotgun (WGS) entry which is preliminary data.</text>
</comment>
<dbReference type="SUPFAM" id="SSF82607">
    <property type="entry name" value="YbaB-like"/>
    <property type="match status" value="1"/>
</dbReference>
<sequence length="154" mass="16577">MEFSFEEHLARAMASLEEQQARMAAMTRELQASSASVTTKDRLVTAKVGAQGQVLALTFHTTAYQEMAPAHLAAVLKDVLNEAQARMGEQVATAMRSFDGVGESLRLAFTGEREDELLSGSGGMDLDALLAPLTAMRPGAGEARRTDKQEEFNG</sequence>
<feature type="coiled-coil region" evidence="1">
    <location>
        <begin position="9"/>
        <end position="36"/>
    </location>
</feature>
<keyword evidence="3" id="KW-1185">Reference proteome</keyword>
<proteinExistence type="predicted"/>
<dbReference type="InterPro" id="IPR004401">
    <property type="entry name" value="YbaB/EbfC"/>
</dbReference>
<dbReference type="GeneID" id="95355399"/>
<evidence type="ECO:0000313" key="3">
    <source>
        <dbReference type="Proteomes" id="UP000617734"/>
    </source>
</evidence>
<dbReference type="RefSeq" id="WP_190213170.1">
    <property type="nucleotide sequence ID" value="NZ_BNBO01000032.1"/>
</dbReference>
<reference evidence="2" key="1">
    <citation type="journal article" date="2014" name="Int. J. Syst. Evol. Microbiol.">
        <title>Complete genome sequence of Corynebacterium casei LMG S-19264T (=DSM 44701T), isolated from a smear-ripened cheese.</title>
        <authorList>
            <consortium name="US DOE Joint Genome Institute (JGI-PGF)"/>
            <person name="Walter F."/>
            <person name="Albersmeier A."/>
            <person name="Kalinowski J."/>
            <person name="Ruckert C."/>
        </authorList>
    </citation>
    <scope>NUCLEOTIDE SEQUENCE</scope>
    <source>
        <strain evidence="2">JCM 4646</strain>
    </source>
</reference>
<keyword evidence="1" id="KW-0175">Coiled coil</keyword>
<accession>A0A919G4U5</accession>
<dbReference type="EMBL" id="BNBO01000032">
    <property type="protein sequence ID" value="GHH77220.1"/>
    <property type="molecule type" value="Genomic_DNA"/>
</dbReference>